<dbReference type="InterPro" id="IPR013824">
    <property type="entry name" value="Topo_IA_cen_sub1"/>
</dbReference>
<proteinExistence type="predicted"/>
<dbReference type="PANTHER" id="PTHR11390">
    <property type="entry name" value="PROKARYOTIC DNA TOPOISOMERASE"/>
    <property type="match status" value="1"/>
</dbReference>
<dbReference type="GO" id="GO:0003917">
    <property type="term" value="F:DNA topoisomerase type I (single strand cut, ATP-independent) activity"/>
    <property type="evidence" value="ECO:0007669"/>
    <property type="project" value="InterPro"/>
</dbReference>
<dbReference type="PRINTS" id="PR00417">
    <property type="entry name" value="PRTPISMRASEI"/>
</dbReference>
<dbReference type="EMBL" id="FNYK01000047">
    <property type="protein sequence ID" value="SEJ03664.1"/>
    <property type="molecule type" value="Genomic_DNA"/>
</dbReference>
<evidence type="ECO:0000259" key="5">
    <source>
        <dbReference type="PROSITE" id="PS50880"/>
    </source>
</evidence>
<dbReference type="InterPro" id="IPR000380">
    <property type="entry name" value="Topo_IA"/>
</dbReference>
<dbReference type="SUPFAM" id="SSF56712">
    <property type="entry name" value="Prokaryotic type I DNA topoisomerase"/>
    <property type="match status" value="1"/>
</dbReference>
<dbReference type="InterPro" id="IPR006171">
    <property type="entry name" value="TOPRIM_dom"/>
</dbReference>
<feature type="domain" description="Toprim" evidence="5">
    <location>
        <begin position="1"/>
        <end position="138"/>
    </location>
</feature>
<dbReference type="OrthoDB" id="9803554at2"/>
<dbReference type="PROSITE" id="PS00396">
    <property type="entry name" value="TOPO_IA_1"/>
    <property type="match status" value="1"/>
</dbReference>
<dbReference type="PROSITE" id="PS52039">
    <property type="entry name" value="TOPO_IA_2"/>
    <property type="match status" value="1"/>
</dbReference>
<keyword evidence="3 7" id="KW-0413">Isomerase</keyword>
<dbReference type="eggNOG" id="COG0550">
    <property type="taxonomic scope" value="Bacteria"/>
</dbReference>
<keyword evidence="8" id="KW-1185">Reference proteome</keyword>
<dbReference type="Gene3D" id="2.70.20.10">
    <property type="entry name" value="Topoisomerase I, domain 3"/>
    <property type="match status" value="1"/>
</dbReference>
<dbReference type="GO" id="GO:0043597">
    <property type="term" value="C:cytoplasmic replication fork"/>
    <property type="evidence" value="ECO:0007669"/>
    <property type="project" value="TreeGrafter"/>
</dbReference>
<evidence type="ECO:0000256" key="4">
    <source>
        <dbReference type="SAM" id="MobiDB-lite"/>
    </source>
</evidence>
<dbReference type="InterPro" id="IPR013497">
    <property type="entry name" value="Topo_IA_cen"/>
</dbReference>
<dbReference type="Pfam" id="PF01131">
    <property type="entry name" value="Topoisom_bac"/>
    <property type="match status" value="1"/>
</dbReference>
<gene>
    <name evidence="7" type="ORF">SAMN04487834_104714</name>
</gene>
<evidence type="ECO:0000259" key="6">
    <source>
        <dbReference type="PROSITE" id="PS52039"/>
    </source>
</evidence>
<dbReference type="PANTHER" id="PTHR11390:SF21">
    <property type="entry name" value="DNA TOPOISOMERASE 3-ALPHA"/>
    <property type="match status" value="1"/>
</dbReference>
<feature type="region of interest" description="Disordered" evidence="4">
    <location>
        <begin position="352"/>
        <end position="373"/>
    </location>
</feature>
<evidence type="ECO:0000313" key="7">
    <source>
        <dbReference type="EMBL" id="SEJ03664.1"/>
    </source>
</evidence>
<keyword evidence="1" id="KW-0799">Topoisomerase</keyword>
<dbReference type="InterPro" id="IPR013825">
    <property type="entry name" value="Topo_IA_cen_sub2"/>
</dbReference>
<dbReference type="PROSITE" id="PS50880">
    <property type="entry name" value="TOPRIM"/>
    <property type="match status" value="1"/>
</dbReference>
<dbReference type="InterPro" id="IPR003602">
    <property type="entry name" value="Topo_IA_DNA-bd_dom"/>
</dbReference>
<evidence type="ECO:0000256" key="2">
    <source>
        <dbReference type="ARBA" id="ARBA00023125"/>
    </source>
</evidence>
<dbReference type="GO" id="GO:0003677">
    <property type="term" value="F:DNA binding"/>
    <property type="evidence" value="ECO:0007669"/>
    <property type="project" value="UniProtKB-KW"/>
</dbReference>
<dbReference type="Proteomes" id="UP000183028">
    <property type="component" value="Unassembled WGS sequence"/>
</dbReference>
<reference evidence="8" key="1">
    <citation type="submission" date="2016-10" db="EMBL/GenBank/DDBJ databases">
        <authorList>
            <person name="Varghese N."/>
        </authorList>
    </citation>
    <scope>NUCLEOTIDE SEQUENCE [LARGE SCALE GENOMIC DNA]</scope>
    <source>
        <strain evidence="8">DSM 20406</strain>
    </source>
</reference>
<evidence type="ECO:0000256" key="1">
    <source>
        <dbReference type="ARBA" id="ARBA00023029"/>
    </source>
</evidence>
<dbReference type="InterPro" id="IPR013826">
    <property type="entry name" value="Topo_IA_cen_sub3"/>
</dbReference>
<evidence type="ECO:0000313" key="8">
    <source>
        <dbReference type="Proteomes" id="UP000183028"/>
    </source>
</evidence>
<name>A0A1H6VKY3_9FIRM</name>
<dbReference type="InterPro" id="IPR023405">
    <property type="entry name" value="Topo_IA_core_domain"/>
</dbReference>
<sequence length="698" mass="78560">MITIITEKPSAAENFANALGGMKGSFEGSAYEIVSSQGHLFQLVTPEHQVREELAGRYKYWKLENLPWEKEDILWRKALNPKTRQIFENIRAHLMHADEAVIATDDDPSGEGQMIGWEIISHAGYHGRVSRMYFVDESAKEIQKAFRDRRTLPPMESDGEYLKAMTRQRYDYLTQQDTRIPTILARQNNMNILVRVGRLKGAIMKLVGDQWEAYGSYVKKPFFEVRYKDEKGNAFSREDNDERYDSRDDVPIDGFSCSEVVIDSVTVKHASPPRLLDLLGISSILASQGIDPGTVQATYQRLYEAHYVSYPRTEDKMISPEQFNELRENAPLIASAAGIDPALLTHTEARKTHVRQGGSHGANRPGSRVPESLDDLQKYGPGAAEIYELLARNSLAMLCEDYEYLQQKGHLKEYPEFTATASIPQSQGFRAVYDDDERKEEASAGLGLHASPFVYEGANKRPSRPTIKWLRDKLDKYNVGTGATRTSTIAEISSGRDDRRLIDERKGILSMTPVGDYCHRIISGCMIADVETTEKLFSDMEKVGRFEMTPEEVLDGFTPMLLRDLETMKANAKKTGHVTKIAADEDHAIGPCPKCGRKIVYRKREDGSYSYYHEDFKTTSCDFVLSGTQRYYGNSITISPSAAGKLLSGGRIRVNGLERKSGGSYDAYLRLRVNGKYGNLEFDGFPRKKSSQGPASRS</sequence>
<protein>
    <submittedName>
        <fullName evidence="7">DNA topoisomerase-3</fullName>
    </submittedName>
</protein>
<dbReference type="CDD" id="cd01028">
    <property type="entry name" value="TOPRIM_TopoIA"/>
    <property type="match status" value="1"/>
</dbReference>
<dbReference type="SMART" id="SM00493">
    <property type="entry name" value="TOPRIM"/>
    <property type="match status" value="1"/>
</dbReference>
<organism evidence="7 8">
    <name type="scientific">Sharpea azabuensis</name>
    <dbReference type="NCBI Taxonomy" id="322505"/>
    <lineage>
        <taxon>Bacteria</taxon>
        <taxon>Bacillati</taxon>
        <taxon>Bacillota</taxon>
        <taxon>Erysipelotrichia</taxon>
        <taxon>Erysipelotrichales</taxon>
        <taxon>Coprobacillaceae</taxon>
        <taxon>Sharpea</taxon>
    </lineage>
</organism>
<accession>A0A1H6VKY3</accession>
<dbReference type="RefSeq" id="WP_074732463.1">
    <property type="nucleotide sequence ID" value="NZ_FNYK01000047.1"/>
</dbReference>
<dbReference type="Gene3D" id="1.10.290.10">
    <property type="entry name" value="Topoisomerase I, domain 4"/>
    <property type="match status" value="1"/>
</dbReference>
<dbReference type="Gene3D" id="1.10.460.10">
    <property type="entry name" value="Topoisomerase I, domain 2"/>
    <property type="match status" value="1"/>
</dbReference>
<dbReference type="GO" id="GO:0006265">
    <property type="term" value="P:DNA topological change"/>
    <property type="evidence" value="ECO:0007669"/>
    <property type="project" value="InterPro"/>
</dbReference>
<dbReference type="GO" id="GO:0006281">
    <property type="term" value="P:DNA repair"/>
    <property type="evidence" value="ECO:0007669"/>
    <property type="project" value="TreeGrafter"/>
</dbReference>
<evidence type="ECO:0000256" key="3">
    <source>
        <dbReference type="ARBA" id="ARBA00023235"/>
    </source>
</evidence>
<keyword evidence="2" id="KW-0238">DNA-binding</keyword>
<dbReference type="AlphaFoldDB" id="A0A1H6VKY3"/>
<dbReference type="Gene3D" id="3.40.50.140">
    <property type="match status" value="1"/>
</dbReference>
<feature type="domain" description="Topo IA-type catalytic" evidence="6">
    <location>
        <begin position="157"/>
        <end position="565"/>
    </location>
</feature>
<dbReference type="InterPro" id="IPR023406">
    <property type="entry name" value="Topo_IA_AS"/>
</dbReference>
<dbReference type="GO" id="GO:0006310">
    <property type="term" value="P:DNA recombination"/>
    <property type="evidence" value="ECO:0007669"/>
    <property type="project" value="TreeGrafter"/>
</dbReference>
<dbReference type="Pfam" id="PF01751">
    <property type="entry name" value="Toprim"/>
    <property type="match status" value="1"/>
</dbReference>
<dbReference type="SMART" id="SM00437">
    <property type="entry name" value="TOP1Ac"/>
    <property type="match status" value="1"/>
</dbReference>